<evidence type="ECO:0000256" key="5">
    <source>
        <dbReference type="ARBA" id="ARBA00022679"/>
    </source>
</evidence>
<dbReference type="InterPro" id="IPR018113">
    <property type="entry name" value="PTrfase_EIIB_Cys"/>
</dbReference>
<keyword evidence="8" id="KW-0418">Kinase</keyword>
<protein>
    <submittedName>
        <fullName evidence="15">Uncharacterized protein</fullName>
    </submittedName>
</protein>
<dbReference type="InterPro" id="IPR036878">
    <property type="entry name" value="Glu_permease_IIB"/>
</dbReference>
<dbReference type="Pfam" id="PF00367">
    <property type="entry name" value="PTS_EIIB"/>
    <property type="match status" value="1"/>
</dbReference>
<dbReference type="Pfam" id="PF02378">
    <property type="entry name" value="PTS_EIIC"/>
    <property type="match status" value="1"/>
</dbReference>
<dbReference type="InterPro" id="IPR001996">
    <property type="entry name" value="PTS_IIB_1"/>
</dbReference>
<dbReference type="STRING" id="100884.GCA_000269565_01583"/>
<evidence type="ECO:0000313" key="16">
    <source>
        <dbReference type="Proteomes" id="UP000003157"/>
    </source>
</evidence>
<keyword evidence="10 12" id="KW-0472">Membrane</keyword>
<keyword evidence="3" id="KW-1003">Cell membrane</keyword>
<keyword evidence="16" id="KW-1185">Reference proteome</keyword>
<dbReference type="GO" id="GO:0008982">
    <property type="term" value="F:protein-N(PI)-phosphohistidine-sugar phosphotransferase activity"/>
    <property type="evidence" value="ECO:0007669"/>
    <property type="project" value="InterPro"/>
</dbReference>
<keyword evidence="7 12" id="KW-0812">Transmembrane</keyword>
<dbReference type="InterPro" id="IPR013013">
    <property type="entry name" value="PTS_EIIC_1"/>
</dbReference>
<dbReference type="PROSITE" id="PS51103">
    <property type="entry name" value="PTS_EIIC_TYPE_1"/>
    <property type="match status" value="1"/>
</dbReference>
<evidence type="ECO:0000256" key="6">
    <source>
        <dbReference type="ARBA" id="ARBA00022683"/>
    </source>
</evidence>
<dbReference type="RefSeq" id="WP_008787246.1">
    <property type="nucleotide sequence ID" value="NZ_JAQEUW010000007.1"/>
</dbReference>
<dbReference type="CDD" id="cd00212">
    <property type="entry name" value="PTS_IIB_glc"/>
    <property type="match status" value="1"/>
</dbReference>
<dbReference type="PANTHER" id="PTHR30175:SF1">
    <property type="entry name" value="PTS SYSTEM ARBUTIN-, CELLOBIOSE-, AND SALICIN-SPECIFIC EIIBC COMPONENT-RELATED"/>
    <property type="match status" value="1"/>
</dbReference>
<reference evidence="15 16" key="1">
    <citation type="submission" date="2010-12" db="EMBL/GenBank/DDBJ databases">
        <title>The Genome Sequence of Coprobacillus sp. strain 29_1.</title>
        <authorList>
            <consortium name="The Broad Institute Genome Sequencing Platform"/>
            <person name="Earl A."/>
            <person name="Ward D."/>
            <person name="Feldgarden M."/>
            <person name="Gevers D."/>
            <person name="Daigneault M."/>
            <person name="Sibley C.D."/>
            <person name="White A."/>
            <person name="Strauss J."/>
            <person name="Allen-Vercoe E."/>
            <person name="Young S.K."/>
            <person name="Zeng Q."/>
            <person name="Gargeya S."/>
            <person name="Fitzgerald M."/>
            <person name="Haas B."/>
            <person name="Abouelleil A."/>
            <person name="Alvarado L."/>
            <person name="Arachchi H.M."/>
            <person name="Berlin A."/>
            <person name="Brown A."/>
            <person name="Chapman S.B."/>
            <person name="Chen Z."/>
            <person name="Dunbar C."/>
            <person name="Freedman E."/>
            <person name="Gearin G."/>
            <person name="Gellesch M."/>
            <person name="Goldberg J."/>
            <person name="Griggs A."/>
            <person name="Gujja S."/>
            <person name="Heilman E."/>
            <person name="Heiman D."/>
            <person name="Howarth C."/>
            <person name="Larson L."/>
            <person name="Lui A."/>
            <person name="MacDonald P.J.P."/>
            <person name="Mehta T."/>
            <person name="Montmayeur A."/>
            <person name="Murphy C."/>
            <person name="Neiman D."/>
            <person name="Pearson M."/>
            <person name="Priest M."/>
            <person name="Roberts A."/>
            <person name="Saif S."/>
            <person name="Shea T."/>
            <person name="Shenoy N."/>
            <person name="Sisk P."/>
            <person name="Stolte C."/>
            <person name="Sykes S."/>
            <person name="White J."/>
            <person name="Yandava C."/>
            <person name="Nusbaum C."/>
            <person name="Birren B."/>
        </authorList>
    </citation>
    <scope>NUCLEOTIDE SEQUENCE [LARGE SCALE GENOMIC DNA]</scope>
    <source>
        <strain evidence="15 16">29_1</strain>
    </source>
</reference>
<dbReference type="EMBL" id="ADKX01000001">
    <property type="protein sequence ID" value="EFW06581.1"/>
    <property type="molecule type" value="Genomic_DNA"/>
</dbReference>
<keyword evidence="9 12" id="KW-1133">Transmembrane helix</keyword>
<dbReference type="OrthoDB" id="92465at2"/>
<evidence type="ECO:0000313" key="15">
    <source>
        <dbReference type="EMBL" id="EFW06581.1"/>
    </source>
</evidence>
<evidence type="ECO:0000259" key="13">
    <source>
        <dbReference type="PROSITE" id="PS51098"/>
    </source>
</evidence>
<dbReference type="GO" id="GO:0090589">
    <property type="term" value="F:protein-phosphocysteine-trehalose phosphotransferase system transporter activity"/>
    <property type="evidence" value="ECO:0007669"/>
    <property type="project" value="TreeGrafter"/>
</dbReference>
<dbReference type="InterPro" id="IPR003352">
    <property type="entry name" value="PTS_EIIC"/>
</dbReference>
<feature type="domain" description="PTS EIIC type-1" evidence="14">
    <location>
        <begin position="114"/>
        <end position="474"/>
    </location>
</feature>
<dbReference type="GO" id="GO:0009401">
    <property type="term" value="P:phosphoenolpyruvate-dependent sugar phosphotransferase system"/>
    <property type="evidence" value="ECO:0007669"/>
    <property type="project" value="UniProtKB-KW"/>
</dbReference>
<feature type="active site" description="Phosphocysteine intermediate; for EIIB activity" evidence="11">
    <location>
        <position position="27"/>
    </location>
</feature>
<organism evidence="15 16">
    <name type="scientific">Coprobacillus cateniformis</name>
    <dbReference type="NCBI Taxonomy" id="100884"/>
    <lineage>
        <taxon>Bacteria</taxon>
        <taxon>Bacillati</taxon>
        <taxon>Bacillota</taxon>
        <taxon>Erysipelotrichia</taxon>
        <taxon>Erysipelotrichales</taxon>
        <taxon>Coprobacillaceae</taxon>
        <taxon>Coprobacillus</taxon>
    </lineage>
</organism>
<keyword evidence="6" id="KW-0598">Phosphotransferase system</keyword>
<feature type="transmembrane region" description="Helical" evidence="12">
    <location>
        <begin position="367"/>
        <end position="388"/>
    </location>
</feature>
<proteinExistence type="predicted"/>
<sequence length="476" mass="51231">MMNIQEKAGRILEFVGGKDNVTYVTYCMTRLRITPKDKGLIQDEDIQKMTGIVGTKTVGTQYQIIIGSEVENVYKELCQIAGFEIHEGIDEIVDDISQKKEKLTPKSILNNVLDVIGGCVAPMLPIITAAGLVKLIVAVLGPSMLNIMSETSDFMRLLTFVGDAGFYFFPIYVAYAAAKKFQTNIPMALFIAGVLLHPTLIEIVNTGEAFTVYGIPMYLTTYSSNFVSMILIVWMMSYVEKGLNKVIPNALRALLFPLLTLLIMLPIALCILGPIGAILGKGIADGLVSLHTLVGPFSIAIIAACWPLLIVTGMHQALIAIALTYIATMGFDNSILVGAFISNYPMIAIGLTYLMKSKGAEEKGNALTSFVTLTIGGISEPTLFGIILRYKKAILYMLAGGFAGGFYAGLMNVAVYFVGSGNIAIALGFAGENANSLPQGIIACVIAFVLTLSLAMIFGFDDKKEGRNNDSVISTK</sequence>
<accession>E7G5T0</accession>
<evidence type="ECO:0000256" key="1">
    <source>
        <dbReference type="ARBA" id="ARBA00004651"/>
    </source>
</evidence>
<feature type="transmembrane region" description="Helical" evidence="12">
    <location>
        <begin position="395"/>
        <end position="419"/>
    </location>
</feature>
<dbReference type="GO" id="GO:0005886">
    <property type="term" value="C:plasma membrane"/>
    <property type="evidence" value="ECO:0007669"/>
    <property type="project" value="UniProtKB-SubCell"/>
</dbReference>
<dbReference type="PROSITE" id="PS51098">
    <property type="entry name" value="PTS_EIIB_TYPE_1"/>
    <property type="match status" value="1"/>
</dbReference>
<keyword evidence="2" id="KW-0813">Transport</keyword>
<keyword evidence="4" id="KW-0762">Sugar transport</keyword>
<dbReference type="InterPro" id="IPR050558">
    <property type="entry name" value="PTS_Sugar-Specific_Components"/>
</dbReference>
<evidence type="ECO:0000259" key="14">
    <source>
        <dbReference type="PROSITE" id="PS51103"/>
    </source>
</evidence>
<feature type="transmembrane region" description="Helical" evidence="12">
    <location>
        <begin position="335"/>
        <end position="355"/>
    </location>
</feature>
<evidence type="ECO:0000256" key="9">
    <source>
        <dbReference type="ARBA" id="ARBA00022989"/>
    </source>
</evidence>
<dbReference type="Proteomes" id="UP000003157">
    <property type="component" value="Unassembled WGS sequence"/>
</dbReference>
<feature type="transmembrane region" description="Helical" evidence="12">
    <location>
        <begin position="210"/>
        <end position="234"/>
    </location>
</feature>
<comment type="caution">
    <text evidence="15">The sequence shown here is derived from an EMBL/GenBank/DDBJ whole genome shotgun (WGS) entry which is preliminary data.</text>
</comment>
<evidence type="ECO:0000256" key="11">
    <source>
        <dbReference type="PROSITE-ProRule" id="PRU00421"/>
    </source>
</evidence>
<feature type="transmembrane region" description="Helical" evidence="12">
    <location>
        <begin position="254"/>
        <end position="279"/>
    </location>
</feature>
<evidence type="ECO:0000256" key="7">
    <source>
        <dbReference type="ARBA" id="ARBA00022692"/>
    </source>
</evidence>
<evidence type="ECO:0000256" key="3">
    <source>
        <dbReference type="ARBA" id="ARBA00022475"/>
    </source>
</evidence>
<evidence type="ECO:0000256" key="2">
    <source>
        <dbReference type="ARBA" id="ARBA00022448"/>
    </source>
</evidence>
<feature type="domain" description="PTS EIIB type-1" evidence="13">
    <location>
        <begin position="5"/>
        <end position="87"/>
    </location>
</feature>
<dbReference type="eggNOG" id="COG1264">
    <property type="taxonomic scope" value="Bacteria"/>
</dbReference>
<feature type="transmembrane region" description="Helical" evidence="12">
    <location>
        <begin position="157"/>
        <end position="178"/>
    </location>
</feature>
<keyword evidence="5" id="KW-0808">Transferase</keyword>
<dbReference type="AlphaFoldDB" id="E7G5T0"/>
<dbReference type="PANTHER" id="PTHR30175">
    <property type="entry name" value="PHOSPHOTRANSFERASE SYSTEM TRANSPORT PROTEIN"/>
    <property type="match status" value="1"/>
</dbReference>
<dbReference type="GO" id="GO:0015771">
    <property type="term" value="P:trehalose transport"/>
    <property type="evidence" value="ECO:0007669"/>
    <property type="project" value="TreeGrafter"/>
</dbReference>
<dbReference type="SUPFAM" id="SSF55604">
    <property type="entry name" value="Glucose permease domain IIB"/>
    <property type="match status" value="1"/>
</dbReference>
<feature type="transmembrane region" description="Helical" evidence="12">
    <location>
        <begin position="299"/>
        <end position="323"/>
    </location>
</feature>
<name>E7G5T0_9FIRM</name>
<evidence type="ECO:0000256" key="8">
    <source>
        <dbReference type="ARBA" id="ARBA00022777"/>
    </source>
</evidence>
<dbReference type="GO" id="GO:0016301">
    <property type="term" value="F:kinase activity"/>
    <property type="evidence" value="ECO:0007669"/>
    <property type="project" value="UniProtKB-KW"/>
</dbReference>
<dbReference type="eggNOG" id="COG1263">
    <property type="taxonomic scope" value="Bacteria"/>
</dbReference>
<evidence type="ECO:0000256" key="4">
    <source>
        <dbReference type="ARBA" id="ARBA00022597"/>
    </source>
</evidence>
<evidence type="ECO:0000256" key="12">
    <source>
        <dbReference type="SAM" id="Phobius"/>
    </source>
</evidence>
<feature type="transmembrane region" description="Helical" evidence="12">
    <location>
        <begin position="112"/>
        <end position="137"/>
    </location>
</feature>
<evidence type="ECO:0000256" key="10">
    <source>
        <dbReference type="ARBA" id="ARBA00023136"/>
    </source>
</evidence>
<gene>
    <name evidence="15" type="ORF">HMPREF9488_00118</name>
</gene>
<comment type="subcellular location">
    <subcellularLocation>
        <location evidence="1">Cell membrane</location>
        <topology evidence="1">Multi-pass membrane protein</topology>
    </subcellularLocation>
</comment>
<feature type="transmembrane region" description="Helical" evidence="12">
    <location>
        <begin position="185"/>
        <end position="204"/>
    </location>
</feature>
<dbReference type="Gene3D" id="3.30.1360.60">
    <property type="entry name" value="Glucose permease domain IIB"/>
    <property type="match status" value="1"/>
</dbReference>
<dbReference type="HOGENOM" id="CLU_012312_2_0_9"/>
<feature type="transmembrane region" description="Helical" evidence="12">
    <location>
        <begin position="439"/>
        <end position="460"/>
    </location>
</feature>